<dbReference type="Proteomes" id="UP000682111">
    <property type="component" value="Unassembled WGS sequence"/>
</dbReference>
<accession>A0A919WHE2</accession>
<organism evidence="1 2">
    <name type="scientific">Robertmurraya siralis</name>
    <dbReference type="NCBI Taxonomy" id="77777"/>
    <lineage>
        <taxon>Bacteria</taxon>
        <taxon>Bacillati</taxon>
        <taxon>Bacillota</taxon>
        <taxon>Bacilli</taxon>
        <taxon>Bacillales</taxon>
        <taxon>Bacillaceae</taxon>
        <taxon>Robertmurraya</taxon>
    </lineage>
</organism>
<dbReference type="EMBL" id="BORC01000002">
    <property type="protein sequence ID" value="GIN61787.1"/>
    <property type="molecule type" value="Genomic_DNA"/>
</dbReference>
<name>A0A919WHE2_9BACI</name>
<evidence type="ECO:0000313" key="2">
    <source>
        <dbReference type="Proteomes" id="UP000682111"/>
    </source>
</evidence>
<protein>
    <submittedName>
        <fullName evidence="1">Uncharacterized protein</fullName>
    </submittedName>
</protein>
<comment type="caution">
    <text evidence="1">The sequence shown here is derived from an EMBL/GenBank/DDBJ whole genome shotgun (WGS) entry which is preliminary data.</text>
</comment>
<sequence>MRVCEVCGIEEEWSPTEKDSDKIEMGYLHVCEACQQDRKFHLYEPME</sequence>
<dbReference type="RefSeq" id="WP_170211403.1">
    <property type="nucleotide sequence ID" value="NZ_BORC01000002.1"/>
</dbReference>
<gene>
    <name evidence="1" type="ORF">J27TS8_17800</name>
</gene>
<evidence type="ECO:0000313" key="1">
    <source>
        <dbReference type="EMBL" id="GIN61787.1"/>
    </source>
</evidence>
<proteinExistence type="predicted"/>
<reference evidence="1" key="1">
    <citation type="submission" date="2021-03" db="EMBL/GenBank/DDBJ databases">
        <title>Antimicrobial resistance genes in bacteria isolated from Japanese honey, and their potential for conferring macrolide and lincosamide resistance in the American foulbrood pathogen Paenibacillus larvae.</title>
        <authorList>
            <person name="Okamoto M."/>
            <person name="Kumagai M."/>
            <person name="Kanamori H."/>
            <person name="Takamatsu D."/>
        </authorList>
    </citation>
    <scope>NUCLEOTIDE SEQUENCE</scope>
    <source>
        <strain evidence="1">J27TS8</strain>
    </source>
</reference>
<keyword evidence="2" id="KW-1185">Reference proteome</keyword>
<dbReference type="AlphaFoldDB" id="A0A919WHE2"/>